<dbReference type="Gene3D" id="2.160.20.120">
    <property type="match status" value="1"/>
</dbReference>
<keyword evidence="2" id="KW-0732">Signal</keyword>
<feature type="chain" id="PRO_5047395433" evidence="2">
    <location>
        <begin position="23"/>
        <end position="240"/>
    </location>
</feature>
<accession>A0ABN1JM98</accession>
<protein>
    <submittedName>
        <fullName evidence="4">Head GIN domain-containing protein</fullName>
    </submittedName>
</protein>
<organism evidence="4 5">
    <name type="scientific">Gaetbulibacter jejuensis</name>
    <dbReference type="NCBI Taxonomy" id="584607"/>
    <lineage>
        <taxon>Bacteria</taxon>
        <taxon>Pseudomonadati</taxon>
        <taxon>Bacteroidota</taxon>
        <taxon>Flavobacteriia</taxon>
        <taxon>Flavobacteriales</taxon>
        <taxon>Flavobacteriaceae</taxon>
        <taxon>Gaetbulibacter</taxon>
    </lineage>
</organism>
<feature type="domain" description="Putative auto-transporter adhesin head GIN" evidence="3">
    <location>
        <begin position="45"/>
        <end position="224"/>
    </location>
</feature>
<feature type="signal peptide" evidence="2">
    <location>
        <begin position="1"/>
        <end position="22"/>
    </location>
</feature>
<evidence type="ECO:0000256" key="1">
    <source>
        <dbReference type="SAM" id="MobiDB-lite"/>
    </source>
</evidence>
<sequence length="240" mass="25316">MTTLAKVIISTVLGLLMMSCNFDMNFGVNGNGNVTTTERSLDGSFSAIKVSRGLDVYITQTNTESVSVEADENLQDIIMVEIEGDVLNIYAEENIGTSKSKKIMVSLDDLTKISTTSGSDVFSTNTINTNTIEIKTTSGSDLELDINAESIDCSSTSGSHVKLSGKTNKLYASATSGSDISAQDLSAVSCQVKATSGANITVNTSEELIAKASSGGDINYYGNPKKVETSDNVSGSIRKR</sequence>
<dbReference type="PROSITE" id="PS51257">
    <property type="entry name" value="PROKAR_LIPOPROTEIN"/>
    <property type="match status" value="1"/>
</dbReference>
<name>A0ABN1JM98_9FLAO</name>
<dbReference type="RefSeq" id="WP_343797146.1">
    <property type="nucleotide sequence ID" value="NZ_BAAAGF010000002.1"/>
</dbReference>
<proteinExistence type="predicted"/>
<keyword evidence="5" id="KW-1185">Reference proteome</keyword>
<dbReference type="EMBL" id="BAAAGF010000002">
    <property type="protein sequence ID" value="GAA0742774.1"/>
    <property type="molecule type" value="Genomic_DNA"/>
</dbReference>
<evidence type="ECO:0000259" key="3">
    <source>
        <dbReference type="Pfam" id="PF10988"/>
    </source>
</evidence>
<feature type="region of interest" description="Disordered" evidence="1">
    <location>
        <begin position="220"/>
        <end position="240"/>
    </location>
</feature>
<dbReference type="InterPro" id="IPR021255">
    <property type="entry name" value="DUF2807"/>
</dbReference>
<reference evidence="4 5" key="1">
    <citation type="journal article" date="2019" name="Int. J. Syst. Evol. Microbiol.">
        <title>The Global Catalogue of Microorganisms (GCM) 10K type strain sequencing project: providing services to taxonomists for standard genome sequencing and annotation.</title>
        <authorList>
            <consortium name="The Broad Institute Genomics Platform"/>
            <consortium name="The Broad Institute Genome Sequencing Center for Infectious Disease"/>
            <person name="Wu L."/>
            <person name="Ma J."/>
        </authorList>
    </citation>
    <scope>NUCLEOTIDE SEQUENCE [LARGE SCALE GENOMIC DNA]</scope>
    <source>
        <strain evidence="4 5">JCM 15976</strain>
    </source>
</reference>
<gene>
    <name evidence="4" type="ORF">GCM10009431_15180</name>
</gene>
<evidence type="ECO:0000256" key="2">
    <source>
        <dbReference type="SAM" id="SignalP"/>
    </source>
</evidence>
<evidence type="ECO:0000313" key="5">
    <source>
        <dbReference type="Proteomes" id="UP001500736"/>
    </source>
</evidence>
<feature type="compositionally biased region" description="Polar residues" evidence="1">
    <location>
        <begin position="230"/>
        <end position="240"/>
    </location>
</feature>
<dbReference type="Pfam" id="PF10988">
    <property type="entry name" value="DUF2807"/>
    <property type="match status" value="1"/>
</dbReference>
<comment type="caution">
    <text evidence="4">The sequence shown here is derived from an EMBL/GenBank/DDBJ whole genome shotgun (WGS) entry which is preliminary data.</text>
</comment>
<dbReference type="Proteomes" id="UP001500736">
    <property type="component" value="Unassembled WGS sequence"/>
</dbReference>
<evidence type="ECO:0000313" key="4">
    <source>
        <dbReference type="EMBL" id="GAA0742774.1"/>
    </source>
</evidence>